<proteinExistence type="predicted"/>
<gene>
    <name evidence="2" type="ORF">POCTA_138.1.T0520096</name>
</gene>
<evidence type="ECO:0000313" key="2">
    <source>
        <dbReference type="EMBL" id="CAD8168645.1"/>
    </source>
</evidence>
<dbReference type="InterPro" id="IPR000270">
    <property type="entry name" value="PB1_dom"/>
</dbReference>
<evidence type="ECO:0000259" key="1">
    <source>
        <dbReference type="PROSITE" id="PS51745"/>
    </source>
</evidence>
<keyword evidence="3" id="KW-1185">Reference proteome</keyword>
<accession>A0A8S1UVJ0</accession>
<reference evidence="2" key="1">
    <citation type="submission" date="2021-01" db="EMBL/GenBank/DDBJ databases">
        <authorList>
            <consortium name="Genoscope - CEA"/>
            <person name="William W."/>
        </authorList>
    </citation>
    <scope>NUCLEOTIDE SEQUENCE</scope>
</reference>
<protein>
    <recommendedName>
        <fullName evidence="1">PB1 domain-containing protein</fullName>
    </recommendedName>
</protein>
<sequence>MQIIKIAIQKDVYICSRPLNRFEDLRQEYQSISIQHQNKEDLIFYFVDEEGDKVVITNDYDLEDFKKQHPKFLKIRVEFRDRNNLSERVYNREITKDAMKQKIMQLLQQY</sequence>
<organism evidence="2 3">
    <name type="scientific">Paramecium octaurelia</name>
    <dbReference type="NCBI Taxonomy" id="43137"/>
    <lineage>
        <taxon>Eukaryota</taxon>
        <taxon>Sar</taxon>
        <taxon>Alveolata</taxon>
        <taxon>Ciliophora</taxon>
        <taxon>Intramacronucleata</taxon>
        <taxon>Oligohymenophorea</taxon>
        <taxon>Peniculida</taxon>
        <taxon>Parameciidae</taxon>
        <taxon>Paramecium</taxon>
    </lineage>
</organism>
<comment type="caution">
    <text evidence="2">The sequence shown here is derived from an EMBL/GenBank/DDBJ whole genome shotgun (WGS) entry which is preliminary data.</text>
</comment>
<dbReference type="Pfam" id="PF00564">
    <property type="entry name" value="PB1"/>
    <property type="match status" value="1"/>
</dbReference>
<name>A0A8S1UVJ0_PAROT</name>
<dbReference type="Proteomes" id="UP000683925">
    <property type="component" value="Unassembled WGS sequence"/>
</dbReference>
<dbReference type="OMA" id="AMKQKIM"/>
<dbReference type="PROSITE" id="PS51745">
    <property type="entry name" value="PB1"/>
    <property type="match status" value="1"/>
</dbReference>
<dbReference type="AlphaFoldDB" id="A0A8S1UVJ0"/>
<dbReference type="OrthoDB" id="299530at2759"/>
<feature type="domain" description="PB1" evidence="1">
    <location>
        <begin position="1"/>
        <end position="80"/>
    </location>
</feature>
<dbReference type="InterPro" id="IPR053793">
    <property type="entry name" value="PB1-like"/>
</dbReference>
<dbReference type="EMBL" id="CAJJDP010000052">
    <property type="protein sequence ID" value="CAD8168645.1"/>
    <property type="molecule type" value="Genomic_DNA"/>
</dbReference>
<evidence type="ECO:0000313" key="3">
    <source>
        <dbReference type="Proteomes" id="UP000683925"/>
    </source>
</evidence>